<dbReference type="InterPro" id="IPR036396">
    <property type="entry name" value="Cyt_P450_sf"/>
</dbReference>
<evidence type="ECO:0000256" key="1">
    <source>
        <dbReference type="SAM" id="SignalP"/>
    </source>
</evidence>
<dbReference type="EMBL" id="RCSW01000038">
    <property type="protein sequence ID" value="KAF7920215.1"/>
    <property type="molecule type" value="Genomic_DNA"/>
</dbReference>
<name>A0A9P5HQV0_9HELO</name>
<dbReference type="Gene3D" id="1.10.630.10">
    <property type="entry name" value="Cytochrome P450"/>
    <property type="match status" value="1"/>
</dbReference>
<dbReference type="GO" id="GO:0005506">
    <property type="term" value="F:iron ion binding"/>
    <property type="evidence" value="ECO:0007669"/>
    <property type="project" value="InterPro"/>
</dbReference>
<gene>
    <name evidence="2" type="ORF">EAE97_011556</name>
</gene>
<dbReference type="GO" id="GO:0020037">
    <property type="term" value="F:heme binding"/>
    <property type="evidence" value="ECO:0007669"/>
    <property type="project" value="InterPro"/>
</dbReference>
<keyword evidence="1" id="KW-0732">Signal</keyword>
<dbReference type="GO" id="GO:0016705">
    <property type="term" value="F:oxidoreductase activity, acting on paired donors, with incorporation or reduction of molecular oxygen"/>
    <property type="evidence" value="ECO:0007669"/>
    <property type="project" value="InterPro"/>
</dbReference>
<dbReference type="AlphaFoldDB" id="A0A9P5HQV0"/>
<comment type="caution">
    <text evidence="2">The sequence shown here is derived from an EMBL/GenBank/DDBJ whole genome shotgun (WGS) entry which is preliminary data.</text>
</comment>
<feature type="chain" id="PRO_5040327946" description="Cytochrome P450" evidence="1">
    <location>
        <begin position="21"/>
        <end position="219"/>
    </location>
</feature>
<protein>
    <recommendedName>
        <fullName evidence="4">Cytochrome P450</fullName>
    </recommendedName>
</protein>
<dbReference type="Proteomes" id="UP000710849">
    <property type="component" value="Unassembled WGS sequence"/>
</dbReference>
<evidence type="ECO:0008006" key="4">
    <source>
        <dbReference type="Google" id="ProtNLM"/>
    </source>
</evidence>
<evidence type="ECO:0000313" key="3">
    <source>
        <dbReference type="Proteomes" id="UP000710849"/>
    </source>
</evidence>
<evidence type="ECO:0000313" key="2">
    <source>
        <dbReference type="EMBL" id="KAF7920215.1"/>
    </source>
</evidence>
<keyword evidence="3" id="KW-1185">Reference proteome</keyword>
<sequence length="219" mass="25342">MHTLLLLLLLPLSWILYTTYHLYQNYQTALQTQLPLIILPSSPDNPLWVLTQRFILPLIRLLYGECDITRYGKLGWEYYVKYRVHREKGDAVMLVTPGFNWVYVCEKEAFVEIFRKREGFPRPAEMLAMLDVFGPNISTASGADWQRQRKVTGAQFNEQNSSTVWIQALTQANEVLEYWKTLPTPIRRTHKDTRTLSLHVLSGAGFGKPYSFTKAAESP</sequence>
<proteinExistence type="predicted"/>
<reference evidence="2 3" key="1">
    <citation type="journal article" date="2020" name="Genome Biol. Evol.">
        <title>Comparative genomics of Sclerotiniaceae.</title>
        <authorList>
            <person name="Valero Jimenez C.A."/>
            <person name="Steentjes M."/>
            <person name="Scholten O.E."/>
            <person name="Van Kan J.A.L."/>
        </authorList>
    </citation>
    <scope>NUCLEOTIDE SEQUENCE [LARGE SCALE GENOMIC DNA]</scope>
    <source>
        <strain evidence="2 3">MUCL 94</strain>
    </source>
</reference>
<feature type="signal peptide" evidence="1">
    <location>
        <begin position="1"/>
        <end position="20"/>
    </location>
</feature>
<dbReference type="GeneID" id="62155144"/>
<organism evidence="2 3">
    <name type="scientific">Botrytis byssoidea</name>
    <dbReference type="NCBI Taxonomy" id="139641"/>
    <lineage>
        <taxon>Eukaryota</taxon>
        <taxon>Fungi</taxon>
        <taxon>Dikarya</taxon>
        <taxon>Ascomycota</taxon>
        <taxon>Pezizomycotina</taxon>
        <taxon>Leotiomycetes</taxon>
        <taxon>Helotiales</taxon>
        <taxon>Sclerotiniaceae</taxon>
        <taxon>Botrytis</taxon>
    </lineage>
</organism>
<dbReference type="SUPFAM" id="SSF48264">
    <property type="entry name" value="Cytochrome P450"/>
    <property type="match status" value="1"/>
</dbReference>
<accession>A0A9P5HQV0</accession>
<dbReference type="RefSeq" id="XP_038727122.1">
    <property type="nucleotide sequence ID" value="XM_038882071.1"/>
</dbReference>
<dbReference type="GO" id="GO:0004497">
    <property type="term" value="F:monooxygenase activity"/>
    <property type="evidence" value="ECO:0007669"/>
    <property type="project" value="InterPro"/>
</dbReference>